<feature type="compositionally biased region" description="Basic residues" evidence="1">
    <location>
        <begin position="587"/>
        <end position="603"/>
    </location>
</feature>
<sequence length="603" mass="66646">MENTDMFNNATAQLTFHDFLDRMRHPSAADLVRSIKNFIGAFSGNPPDPEKDSQSVQDFLANTESAFKAHPLWAGATDEELESSGEGLEKYLMTKLHSKAFAPLPEDAEIDEKLTEKMTILQEFIRPEHLDIPENSQNESSWLLAQKELQRINTYKSPRDKLVCILNCCRVINNLLVKASMASNDSPPGADDFLPVLIYVVIKANPPQLHSNLQYIQRYRHQGRLVSEAAYFFTNLVSAESFIENMDSSSLSMDRAEFEKRMHAGRLTIQQVNGVSTPPGGDSSDFRTTAGGSPQKITKSPSKPPPTAEGGRPVKKEDKDKAGVTKGKPAETESASRALLTVDKLEEGAGAQILEADQSGQLRRDYPFLYSSAGDLRVADVEALLHEYKELVLRYVSLRKALGSSLIPEKPSTGVHDRDVETDDTAPPENSMAAEKQETDISHPLRDSSGISERLQSVSQPPSSFDLRDEVSPSEPLDPKGTDSSRDFETVQGLPEGNQFKPTLEELSTLDKHLPSLSPEDVEEVSDLLDTKELGPGALEQSKGDDKLEVELVNADESKVIASEATAPQQDGRTENERKDNSLQSTARRKLNMRSRVKTKKTQ</sequence>
<dbReference type="Proteomes" id="UP001605036">
    <property type="component" value="Unassembled WGS sequence"/>
</dbReference>
<feature type="compositionally biased region" description="Basic and acidic residues" evidence="1">
    <location>
        <begin position="466"/>
        <end position="489"/>
    </location>
</feature>
<feature type="compositionally biased region" description="Polar residues" evidence="1">
    <location>
        <begin position="449"/>
        <end position="463"/>
    </location>
</feature>
<dbReference type="InterPro" id="IPR041545">
    <property type="entry name" value="DUF5601"/>
</dbReference>
<evidence type="ECO:0000313" key="3">
    <source>
        <dbReference type="EMBL" id="KAL2611438.1"/>
    </source>
</evidence>
<dbReference type="GO" id="GO:0005085">
    <property type="term" value="F:guanyl-nucleotide exchange factor activity"/>
    <property type="evidence" value="ECO:0007669"/>
    <property type="project" value="UniProtKB-ARBA"/>
</dbReference>
<protein>
    <recommendedName>
        <fullName evidence="2">VPS9 domain-containing protein</fullName>
    </recommendedName>
</protein>
<dbReference type="Pfam" id="PF02204">
    <property type="entry name" value="VPS9"/>
    <property type="match status" value="1"/>
</dbReference>
<dbReference type="FunFam" id="1.20.1050.80:FF:000007">
    <property type="entry name" value="Vacuolar protein sorting-associated protein 9A"/>
    <property type="match status" value="1"/>
</dbReference>
<dbReference type="PANTHER" id="PTHR23101:SF25">
    <property type="entry name" value="GTPASE-ACTIVATING PROTEIN AND VPS9 DOMAIN-CONTAINING PROTEIN 1"/>
    <property type="match status" value="1"/>
</dbReference>
<dbReference type="PROSITE" id="PS51205">
    <property type="entry name" value="VPS9"/>
    <property type="match status" value="1"/>
</dbReference>
<feature type="region of interest" description="Disordered" evidence="1">
    <location>
        <begin position="270"/>
        <end position="335"/>
    </location>
</feature>
<feature type="domain" description="VPS9" evidence="2">
    <location>
        <begin position="108"/>
        <end position="252"/>
    </location>
</feature>
<evidence type="ECO:0000313" key="4">
    <source>
        <dbReference type="Proteomes" id="UP001605036"/>
    </source>
</evidence>
<proteinExistence type="predicted"/>
<feature type="compositionally biased region" description="Basic and acidic residues" evidence="1">
    <location>
        <begin position="435"/>
        <end position="446"/>
    </location>
</feature>
<gene>
    <name evidence="3" type="ORF">R1flu_023130</name>
</gene>
<comment type="caution">
    <text evidence="3">The sequence shown here is derived from an EMBL/GenBank/DDBJ whole genome shotgun (WGS) entry which is preliminary data.</text>
</comment>
<dbReference type="Gene3D" id="1.10.246.120">
    <property type="match status" value="1"/>
</dbReference>
<feature type="compositionally biased region" description="Basic and acidic residues" evidence="1">
    <location>
        <begin position="572"/>
        <end position="581"/>
    </location>
</feature>
<name>A0ABD1XR63_9MARC</name>
<dbReference type="AlphaFoldDB" id="A0ABD1XR63"/>
<dbReference type="EMBL" id="JBHFFA010000007">
    <property type="protein sequence ID" value="KAL2611438.1"/>
    <property type="molecule type" value="Genomic_DNA"/>
</dbReference>
<dbReference type="Pfam" id="PF18151">
    <property type="entry name" value="DUF5601"/>
    <property type="match status" value="1"/>
</dbReference>
<evidence type="ECO:0000256" key="1">
    <source>
        <dbReference type="SAM" id="MobiDB-lite"/>
    </source>
</evidence>
<organism evidence="3 4">
    <name type="scientific">Riccia fluitans</name>
    <dbReference type="NCBI Taxonomy" id="41844"/>
    <lineage>
        <taxon>Eukaryota</taxon>
        <taxon>Viridiplantae</taxon>
        <taxon>Streptophyta</taxon>
        <taxon>Embryophyta</taxon>
        <taxon>Marchantiophyta</taxon>
        <taxon>Marchantiopsida</taxon>
        <taxon>Marchantiidae</taxon>
        <taxon>Marchantiales</taxon>
        <taxon>Ricciaceae</taxon>
        <taxon>Riccia</taxon>
    </lineage>
</organism>
<evidence type="ECO:0000259" key="2">
    <source>
        <dbReference type="PROSITE" id="PS51205"/>
    </source>
</evidence>
<keyword evidence="4" id="KW-1185">Reference proteome</keyword>
<dbReference type="SMART" id="SM00167">
    <property type="entry name" value="VPS9"/>
    <property type="match status" value="1"/>
</dbReference>
<feature type="compositionally biased region" description="Basic and acidic residues" evidence="1">
    <location>
        <begin position="312"/>
        <end position="331"/>
    </location>
</feature>
<reference evidence="3 4" key="1">
    <citation type="submission" date="2024-09" db="EMBL/GenBank/DDBJ databases">
        <title>Chromosome-scale assembly of Riccia fluitans.</title>
        <authorList>
            <person name="Paukszto L."/>
            <person name="Sawicki J."/>
            <person name="Karawczyk K."/>
            <person name="Piernik-Szablinska J."/>
            <person name="Szczecinska M."/>
            <person name="Mazdziarz M."/>
        </authorList>
    </citation>
    <scope>NUCLEOTIDE SEQUENCE [LARGE SCALE GENOMIC DNA]</scope>
    <source>
        <strain evidence="3">Rf_01</strain>
        <tissue evidence="3">Aerial parts of the thallus</tissue>
    </source>
</reference>
<dbReference type="Gene3D" id="1.20.1050.80">
    <property type="entry name" value="VPS9 domain"/>
    <property type="match status" value="1"/>
</dbReference>
<dbReference type="InterPro" id="IPR045046">
    <property type="entry name" value="Vps9-like"/>
</dbReference>
<feature type="region of interest" description="Disordered" evidence="1">
    <location>
        <begin position="406"/>
        <end position="603"/>
    </location>
</feature>
<accession>A0ABD1XR63</accession>
<dbReference type="SUPFAM" id="SSF109993">
    <property type="entry name" value="VPS9 domain"/>
    <property type="match status" value="1"/>
</dbReference>
<dbReference type="InterPro" id="IPR003123">
    <property type="entry name" value="VPS9"/>
</dbReference>
<dbReference type="InterPro" id="IPR037191">
    <property type="entry name" value="VPS9_dom_sf"/>
</dbReference>
<dbReference type="PANTHER" id="PTHR23101">
    <property type="entry name" value="RAB GDP/GTP EXCHANGE FACTOR"/>
    <property type="match status" value="1"/>
</dbReference>